<dbReference type="STRING" id="386301.SAMN05216282_101300"/>
<organism evidence="1 2">
    <name type="scientific">Cryobacterium psychrotolerans</name>
    <dbReference type="NCBI Taxonomy" id="386301"/>
    <lineage>
        <taxon>Bacteria</taxon>
        <taxon>Bacillati</taxon>
        <taxon>Actinomycetota</taxon>
        <taxon>Actinomycetes</taxon>
        <taxon>Micrococcales</taxon>
        <taxon>Microbacteriaceae</taxon>
        <taxon>Cryobacterium</taxon>
    </lineage>
</organism>
<dbReference type="RefSeq" id="WP_092321292.1">
    <property type="nucleotide sequence ID" value="NZ_FNFU01000001.1"/>
</dbReference>
<protein>
    <submittedName>
        <fullName evidence="1">Predicted thiol-disulfide oxidoreductase YuxK, DCC family</fullName>
    </submittedName>
</protein>
<gene>
    <name evidence="1" type="ORF">SAMN05216282_101300</name>
</gene>
<name>A0A1G8XQM2_9MICO</name>
<sequence>MASLPGAKTTVLIFDGDCAFCTSAVLWLGRVLPARPPVEPYQWTDLAAYGLTAADGRSRVWLVTGGRRYGGAAAVAALLRHQPNPVLRMIGWIGTLPPLSWLAELGYRLVARYRHRLPGGTPACRMPAET</sequence>
<dbReference type="InterPro" id="IPR007263">
    <property type="entry name" value="DCC1-like"/>
</dbReference>
<evidence type="ECO:0000313" key="1">
    <source>
        <dbReference type="EMBL" id="SDJ92185.1"/>
    </source>
</evidence>
<reference evidence="1 2" key="1">
    <citation type="submission" date="2016-10" db="EMBL/GenBank/DDBJ databases">
        <authorList>
            <person name="de Groot N.N."/>
        </authorList>
    </citation>
    <scope>NUCLEOTIDE SEQUENCE [LARGE SCALE GENOMIC DNA]</scope>
    <source>
        <strain evidence="1 2">CGMCC 1.5382</strain>
    </source>
</reference>
<dbReference type="GO" id="GO:0015035">
    <property type="term" value="F:protein-disulfide reductase activity"/>
    <property type="evidence" value="ECO:0007669"/>
    <property type="project" value="InterPro"/>
</dbReference>
<dbReference type="AlphaFoldDB" id="A0A1G8XQM2"/>
<proteinExistence type="predicted"/>
<dbReference type="Proteomes" id="UP000198701">
    <property type="component" value="Unassembled WGS sequence"/>
</dbReference>
<dbReference type="EMBL" id="FNFU01000001">
    <property type="protein sequence ID" value="SDJ92185.1"/>
    <property type="molecule type" value="Genomic_DNA"/>
</dbReference>
<keyword evidence="2" id="KW-1185">Reference proteome</keyword>
<dbReference type="Pfam" id="PF04134">
    <property type="entry name" value="DCC1-like"/>
    <property type="match status" value="1"/>
</dbReference>
<accession>A0A1G8XQM2</accession>
<dbReference type="OrthoDB" id="9813713at2"/>
<evidence type="ECO:0000313" key="2">
    <source>
        <dbReference type="Proteomes" id="UP000198701"/>
    </source>
</evidence>